<feature type="region of interest" description="Disordered" evidence="1">
    <location>
        <begin position="109"/>
        <end position="134"/>
    </location>
</feature>
<feature type="region of interest" description="Disordered" evidence="1">
    <location>
        <begin position="26"/>
        <end position="56"/>
    </location>
</feature>
<feature type="compositionally biased region" description="Basic residues" evidence="1">
    <location>
        <begin position="320"/>
        <end position="336"/>
    </location>
</feature>
<accession>A0A2U9R7C7</accession>
<dbReference type="KEGG" id="pkz:C5L36_0D00690"/>
<keyword evidence="3" id="KW-1185">Reference proteome</keyword>
<feature type="compositionally biased region" description="Polar residues" evidence="1">
    <location>
        <begin position="289"/>
        <end position="302"/>
    </location>
</feature>
<feature type="compositionally biased region" description="Low complexity" evidence="1">
    <location>
        <begin position="113"/>
        <end position="126"/>
    </location>
</feature>
<dbReference type="EMBL" id="CP028776">
    <property type="protein sequence ID" value="AWU77330.1"/>
    <property type="molecule type" value="Genomic_DNA"/>
</dbReference>
<proteinExistence type="predicted"/>
<sequence length="336" mass="37531">MYYIEELTSKAMTIERKKVPPIVPKKNRELSLRGDKNGSETLHLSIPVGPITPRIQDRETTEKETLERLVEEISLNSEYELPRRHRNEPKVIKFDDIMASNRVPAIKPTKHASTSINTITNTTTKPKPQPKPKPVLESLLQQESPDIYPKQNATPQDTLWLNLKPKPLVKPKPPVKTKPEIKPSFHCIQHPLSKTCVVPPQTRTEKETPAFLHNVLQQHIDLQSKSAPLQMVPLPGLATSAVFPIPAKPSQRAHTVDNSSLGVTRGRGKKLTHPNKTRSRGPRRRLPKSVSTSEGDKTSANAPTYAAKCTETPLLSQPLGKKKPPVPPKKKIQITV</sequence>
<feature type="compositionally biased region" description="Basic and acidic residues" evidence="1">
    <location>
        <begin position="26"/>
        <end position="38"/>
    </location>
</feature>
<dbReference type="VEuPathDB" id="FungiDB:C5L36_0D00690"/>
<reference evidence="2 3" key="1">
    <citation type="submission" date="2018-06" db="EMBL/GenBank/DDBJ databases">
        <title>Population genomics shows no distinction between pathogenic Candida krusei and environmental Pichia kudriavzevii: One species, four names.</title>
        <authorList>
            <person name="Douglass A.P."/>
            <person name="Offei B."/>
            <person name="Braun-Galleani S."/>
            <person name="Coughlan A.Y."/>
            <person name="Martos A."/>
            <person name="Ortiz-Merino R.A."/>
            <person name="Byrne K.P."/>
            <person name="Wolfe K.H."/>
        </authorList>
    </citation>
    <scope>NUCLEOTIDE SEQUENCE [LARGE SCALE GENOMIC DNA]</scope>
    <source>
        <strain evidence="2 3">CBS573</strain>
    </source>
</reference>
<name>A0A2U9R7C7_PICKU</name>
<evidence type="ECO:0000313" key="3">
    <source>
        <dbReference type="Proteomes" id="UP000249293"/>
    </source>
</evidence>
<organism evidence="2 3">
    <name type="scientific">Pichia kudriavzevii</name>
    <name type="common">Yeast</name>
    <name type="synonym">Issatchenkia orientalis</name>
    <dbReference type="NCBI Taxonomy" id="4909"/>
    <lineage>
        <taxon>Eukaryota</taxon>
        <taxon>Fungi</taxon>
        <taxon>Dikarya</taxon>
        <taxon>Ascomycota</taxon>
        <taxon>Saccharomycotina</taxon>
        <taxon>Pichiomycetes</taxon>
        <taxon>Pichiales</taxon>
        <taxon>Pichiaceae</taxon>
        <taxon>Pichia</taxon>
    </lineage>
</organism>
<evidence type="ECO:0000256" key="1">
    <source>
        <dbReference type="SAM" id="MobiDB-lite"/>
    </source>
</evidence>
<protein>
    <submittedName>
        <fullName evidence="2">Uncharacterized protein</fullName>
    </submittedName>
</protein>
<evidence type="ECO:0000313" key="2">
    <source>
        <dbReference type="EMBL" id="AWU77330.1"/>
    </source>
</evidence>
<feature type="compositionally biased region" description="Polar residues" evidence="1">
    <location>
        <begin position="252"/>
        <end position="262"/>
    </location>
</feature>
<dbReference type="GeneID" id="40385159"/>
<dbReference type="OrthoDB" id="10346562at2759"/>
<dbReference type="Proteomes" id="UP000249293">
    <property type="component" value="Chromosome 4"/>
</dbReference>
<feature type="compositionally biased region" description="Basic residues" evidence="1">
    <location>
        <begin position="266"/>
        <end position="287"/>
    </location>
</feature>
<dbReference type="AlphaFoldDB" id="A0A2U9R7C7"/>
<dbReference type="RefSeq" id="XP_029322807.1">
    <property type="nucleotide sequence ID" value="XM_029466947.1"/>
</dbReference>
<feature type="region of interest" description="Disordered" evidence="1">
    <location>
        <begin position="249"/>
        <end position="336"/>
    </location>
</feature>
<gene>
    <name evidence="2" type="ORF">C5L36_0D00690</name>
</gene>